<evidence type="ECO:0000313" key="3">
    <source>
        <dbReference type="EMBL" id="KAK4411865.1"/>
    </source>
</evidence>
<evidence type="ECO:0000259" key="2">
    <source>
        <dbReference type="Pfam" id="PF07727"/>
    </source>
</evidence>
<name>A0AAE1XHB3_9LAMI</name>
<reference evidence="3" key="1">
    <citation type="submission" date="2020-06" db="EMBL/GenBank/DDBJ databases">
        <authorList>
            <person name="Li T."/>
            <person name="Hu X."/>
            <person name="Zhang T."/>
            <person name="Song X."/>
            <person name="Zhang H."/>
            <person name="Dai N."/>
            <person name="Sheng W."/>
            <person name="Hou X."/>
            <person name="Wei L."/>
        </authorList>
    </citation>
    <scope>NUCLEOTIDE SEQUENCE</scope>
    <source>
        <strain evidence="3">K16</strain>
        <tissue evidence="3">Leaf</tissue>
    </source>
</reference>
<keyword evidence="4" id="KW-1185">Reference proteome</keyword>
<dbReference type="Proteomes" id="UP001289374">
    <property type="component" value="Unassembled WGS sequence"/>
</dbReference>
<feature type="domain" description="Reverse transcriptase Ty1/copia-type" evidence="2">
    <location>
        <begin position="87"/>
        <end position="159"/>
    </location>
</feature>
<organism evidence="3 4">
    <name type="scientific">Sesamum angolense</name>
    <dbReference type="NCBI Taxonomy" id="2727404"/>
    <lineage>
        <taxon>Eukaryota</taxon>
        <taxon>Viridiplantae</taxon>
        <taxon>Streptophyta</taxon>
        <taxon>Embryophyta</taxon>
        <taxon>Tracheophyta</taxon>
        <taxon>Spermatophyta</taxon>
        <taxon>Magnoliopsida</taxon>
        <taxon>eudicotyledons</taxon>
        <taxon>Gunneridae</taxon>
        <taxon>Pentapetalae</taxon>
        <taxon>asterids</taxon>
        <taxon>lamiids</taxon>
        <taxon>Lamiales</taxon>
        <taxon>Pedaliaceae</taxon>
        <taxon>Sesamum</taxon>
    </lineage>
</organism>
<dbReference type="Pfam" id="PF07727">
    <property type="entry name" value="RVT_2"/>
    <property type="match status" value="1"/>
</dbReference>
<dbReference type="AlphaFoldDB" id="A0AAE1XHB3"/>
<protein>
    <recommendedName>
        <fullName evidence="2">Reverse transcriptase Ty1/copia-type domain-containing protein</fullName>
    </recommendedName>
</protein>
<comment type="caution">
    <text evidence="3">The sequence shown here is derived from an EMBL/GenBank/DDBJ whole genome shotgun (WGS) entry which is preliminary data.</text>
</comment>
<proteinExistence type="predicted"/>
<dbReference type="InterPro" id="IPR013103">
    <property type="entry name" value="RVT_2"/>
</dbReference>
<sequence>MKRLERRRLGNEEEGSSLEKEERGGPIASGLGPLLPQASRYPPIVSENELGEGPQPIESNADLIEHPQLVHSIVEVAPRTEQLEQDNKFLPRRCKVRLVAKGYNHVQGIDCNDYFAPVAKTVTVRLFLAIAETRGWPLQHFDVNNTFLHGILDEVLYMEALEEYEDIIKDIWLIKGKSVTTPLPIGMKFSIDSGGALQDPSSNFHGSVYKGYSIRKHHNKDNSCFSYFMALRSIPMVQNQVSDDNVDNLDFEHGCDVDKDVGMSGDEDEIPLDSKKRKKRVVILDHLGGIIFINFVKIKFKRLDANIVVGKSKLIQKYMEPGL</sequence>
<accession>A0AAE1XHB3</accession>
<reference evidence="3" key="2">
    <citation type="journal article" date="2024" name="Plant">
        <title>Genomic evolution and insights into agronomic trait innovations of Sesamum species.</title>
        <authorList>
            <person name="Miao H."/>
            <person name="Wang L."/>
            <person name="Qu L."/>
            <person name="Liu H."/>
            <person name="Sun Y."/>
            <person name="Le M."/>
            <person name="Wang Q."/>
            <person name="Wei S."/>
            <person name="Zheng Y."/>
            <person name="Lin W."/>
            <person name="Duan Y."/>
            <person name="Cao H."/>
            <person name="Xiong S."/>
            <person name="Wang X."/>
            <person name="Wei L."/>
            <person name="Li C."/>
            <person name="Ma Q."/>
            <person name="Ju M."/>
            <person name="Zhao R."/>
            <person name="Li G."/>
            <person name="Mu C."/>
            <person name="Tian Q."/>
            <person name="Mei H."/>
            <person name="Zhang T."/>
            <person name="Gao T."/>
            <person name="Zhang H."/>
        </authorList>
    </citation>
    <scope>NUCLEOTIDE SEQUENCE</scope>
    <source>
        <strain evidence="3">K16</strain>
    </source>
</reference>
<evidence type="ECO:0000313" key="4">
    <source>
        <dbReference type="Proteomes" id="UP001289374"/>
    </source>
</evidence>
<dbReference type="EMBL" id="JACGWL010000001">
    <property type="protein sequence ID" value="KAK4411865.1"/>
    <property type="molecule type" value="Genomic_DNA"/>
</dbReference>
<feature type="compositionally biased region" description="Basic and acidic residues" evidence="1">
    <location>
        <begin position="7"/>
        <end position="24"/>
    </location>
</feature>
<gene>
    <name evidence="3" type="ORF">Sango_0259500</name>
</gene>
<evidence type="ECO:0000256" key="1">
    <source>
        <dbReference type="SAM" id="MobiDB-lite"/>
    </source>
</evidence>
<feature type="region of interest" description="Disordered" evidence="1">
    <location>
        <begin position="1"/>
        <end position="56"/>
    </location>
</feature>